<dbReference type="EMBL" id="CBXG010000028">
    <property type="protein sequence ID" value="CDM04812.1"/>
    <property type="molecule type" value="Genomic_DNA"/>
</dbReference>
<proteinExistence type="predicted"/>
<evidence type="ECO:0000313" key="3">
    <source>
        <dbReference type="Proteomes" id="UP000019380"/>
    </source>
</evidence>
<dbReference type="Pfam" id="PF16961">
    <property type="entry name" value="OmpA_like"/>
    <property type="match status" value="1"/>
</dbReference>
<evidence type="ECO:0000313" key="1">
    <source>
        <dbReference type="EMBL" id="CDM04812.1"/>
    </source>
</evidence>
<dbReference type="AlphaFoldDB" id="D4VQG6"/>
<reference evidence="1 3" key="1">
    <citation type="submission" date="2013-12" db="EMBL/GenBank/DDBJ databases">
        <title>Improved hybrid genome assemblies of Bacteroides xylanisolvens SD CC 1b and Bacteroides xylanisolvens SD CC 2a using Illumina and 454 Sequencing.</title>
        <authorList>
            <person name="Ramaraj T."/>
            <person name="Sundararajan A."/>
            <person name="Mudge J."/>
            <person name="Schilkey F.D."/>
            <person name="Delvecchio V."/>
            <person name="Donlon M."/>
            <person name="Ziemer C."/>
        </authorList>
    </citation>
    <scope>NUCLEOTIDE SEQUENCE [LARGE SCALE GENOMIC DNA]</scope>
</reference>
<gene>
    <name evidence="1" type="ORF">BN890_23980</name>
    <name evidence="2" type="ORF">BN890_37900</name>
</gene>
<accession>D4VQG6</accession>
<comment type="caution">
    <text evidence="1">The sequence shown here is derived from an EMBL/GenBank/DDBJ whole genome shotgun (WGS) entry which is preliminary data.</text>
</comment>
<dbReference type="Gene3D" id="2.40.160.20">
    <property type="match status" value="1"/>
</dbReference>
<protein>
    <submittedName>
        <fullName evidence="1">Uncharacterized protein</fullName>
    </submittedName>
</protein>
<dbReference type="EMBL" id="CBXG010000045">
    <property type="protein sequence ID" value="CDM06187.1"/>
    <property type="molecule type" value="Genomic_DNA"/>
</dbReference>
<name>D4VQG6_9BACE</name>
<organism evidence="1 3">
    <name type="scientific">Bacteroides xylanisolvens SD CC 1b</name>
    <dbReference type="NCBI Taxonomy" id="702447"/>
    <lineage>
        <taxon>Bacteria</taxon>
        <taxon>Pseudomonadati</taxon>
        <taxon>Bacteroidota</taxon>
        <taxon>Bacteroidia</taxon>
        <taxon>Bacteroidales</taxon>
        <taxon>Bacteroidaceae</taxon>
        <taxon>Bacteroides</taxon>
    </lineage>
</organism>
<dbReference type="Proteomes" id="UP000019380">
    <property type="component" value="Unassembled WGS sequence"/>
</dbReference>
<sequence length="269" mass="30022">MAQRYSSSDDASFAPKKGQWQVSVLLGSGKFFNENTSYLLPKFSNDGGVVGLPNGGKDNSGDLNRYLNIGSLNNNSLVNIAGIEGKYFVSDNWDVNFQFSMNVSLTPKKDYVEGDNSVPDMIIPAQSYINAQMTNNWYVSVGSNYYFKTRNERIHPYLGGALGFQMARIETTEPYTGDTYKDSDDSEELPSQVYVSGSKAGQMYGFKVAAVAGIEYSIAKGFVFGFEMHPLAYRYDLIQICPKGFDKYNASHHNIKIFEMPVVKLGFRF</sequence>
<dbReference type="InterPro" id="IPR031585">
    <property type="entry name" value="OmpA_OmpF-like"/>
</dbReference>
<evidence type="ECO:0000313" key="2">
    <source>
        <dbReference type="EMBL" id="CDM06187.1"/>
    </source>
</evidence>